<dbReference type="EMBL" id="JAQOSO010000020">
    <property type="protein sequence ID" value="MDJ1173360.1"/>
    <property type="molecule type" value="Genomic_DNA"/>
</dbReference>
<sequence length="74" mass="8770">MKKAQESEQPRLFIPYCRQPFLEYKKKTRGKNREGFKLIEEAVSLFEVQLQRNDIQSPEVQAAVHEFVQFVQGK</sequence>
<evidence type="ECO:0000313" key="2">
    <source>
        <dbReference type="Proteomes" id="UP001235849"/>
    </source>
</evidence>
<comment type="caution">
    <text evidence="1">The sequence shown here is derived from an EMBL/GenBank/DDBJ whole genome shotgun (WGS) entry which is preliminary data.</text>
</comment>
<proteinExistence type="predicted"/>
<reference evidence="1 2" key="1">
    <citation type="submission" date="2023-01" db="EMBL/GenBank/DDBJ databases">
        <title>Novel diversity within Roseofilum (Cyanobacteria; Desertifilaceae) from marine benthic mats with descriptions of four novel species.</title>
        <authorList>
            <person name="Wang Y."/>
            <person name="Berthold D.E."/>
            <person name="Hu J."/>
            <person name="Lefler F.W."/>
            <person name="Laughinghouse H.D. IV."/>
        </authorList>
    </citation>
    <scope>NUCLEOTIDE SEQUENCE [LARGE SCALE GENOMIC DNA]</scope>
    <source>
        <strain evidence="1 2">BLCC-M114</strain>
    </source>
</reference>
<evidence type="ECO:0000313" key="1">
    <source>
        <dbReference type="EMBL" id="MDJ1173360.1"/>
    </source>
</evidence>
<organism evidence="1 2">
    <name type="scientific">Roseofilum capinflatum BLCC-M114</name>
    <dbReference type="NCBI Taxonomy" id="3022440"/>
    <lineage>
        <taxon>Bacteria</taxon>
        <taxon>Bacillati</taxon>
        <taxon>Cyanobacteriota</taxon>
        <taxon>Cyanophyceae</taxon>
        <taxon>Desertifilales</taxon>
        <taxon>Desertifilaceae</taxon>
        <taxon>Roseofilum</taxon>
        <taxon>Roseofilum capinflatum</taxon>
    </lineage>
</organism>
<protein>
    <submittedName>
        <fullName evidence="1">Uncharacterized protein</fullName>
    </submittedName>
</protein>
<keyword evidence="2" id="KW-1185">Reference proteome</keyword>
<gene>
    <name evidence="1" type="ORF">PMG25_04565</name>
</gene>
<accession>A0ABT7B2J9</accession>
<dbReference type="RefSeq" id="WP_283765726.1">
    <property type="nucleotide sequence ID" value="NZ_JAQOSO010000020.1"/>
</dbReference>
<dbReference type="Proteomes" id="UP001235849">
    <property type="component" value="Unassembled WGS sequence"/>
</dbReference>
<name>A0ABT7B2J9_9CYAN</name>